<reference evidence="1" key="1">
    <citation type="journal article" date="2015" name="Nature">
        <title>Complex archaea that bridge the gap between prokaryotes and eukaryotes.</title>
        <authorList>
            <person name="Spang A."/>
            <person name="Saw J.H."/>
            <person name="Jorgensen S.L."/>
            <person name="Zaremba-Niedzwiedzka K."/>
            <person name="Martijn J."/>
            <person name="Lind A.E."/>
            <person name="van Eijk R."/>
            <person name="Schleper C."/>
            <person name="Guy L."/>
            <person name="Ettema T.J."/>
        </authorList>
    </citation>
    <scope>NUCLEOTIDE SEQUENCE</scope>
</reference>
<name>A0A0F9L7I9_9ZZZZ</name>
<gene>
    <name evidence="1" type="ORF">LCGC14_1310340</name>
</gene>
<evidence type="ECO:0000313" key="1">
    <source>
        <dbReference type="EMBL" id="KKM83341.1"/>
    </source>
</evidence>
<organism evidence="1">
    <name type="scientific">marine sediment metagenome</name>
    <dbReference type="NCBI Taxonomy" id="412755"/>
    <lineage>
        <taxon>unclassified sequences</taxon>
        <taxon>metagenomes</taxon>
        <taxon>ecological metagenomes</taxon>
    </lineage>
</organism>
<proteinExistence type="predicted"/>
<dbReference type="AlphaFoldDB" id="A0A0F9L7I9"/>
<comment type="caution">
    <text evidence="1">The sequence shown here is derived from an EMBL/GenBank/DDBJ whole genome shotgun (WGS) entry which is preliminary data.</text>
</comment>
<sequence>MVYLEHAFKDGTGIRIVDVPYPELKREVPTIQFRISRQGERTRVLKCMLFDKETGEDLFAELLENLLQVKLKEIGHQCEKCKKYFLPNSPAQRQCGACKIGAIIDDVSVFSDDGEDEVNEGAE</sequence>
<dbReference type="EMBL" id="LAZR01007728">
    <property type="protein sequence ID" value="KKM83341.1"/>
    <property type="molecule type" value="Genomic_DNA"/>
</dbReference>
<accession>A0A0F9L7I9</accession>
<protein>
    <submittedName>
        <fullName evidence="1">Uncharacterized protein</fullName>
    </submittedName>
</protein>